<dbReference type="PANTHER" id="PTHR16036">
    <property type="entry name" value="ANKYRIN REPEAT AND ZINC FINGER DOMAIN-CONTAINING PROTEIN 1"/>
    <property type="match status" value="1"/>
</dbReference>
<dbReference type="PROSITE" id="PS50297">
    <property type="entry name" value="ANK_REP_REGION"/>
    <property type="match status" value="1"/>
</dbReference>
<feature type="domain" description="VLRF1" evidence="13">
    <location>
        <begin position="238"/>
        <end position="396"/>
    </location>
</feature>
<evidence type="ECO:0000313" key="14">
    <source>
        <dbReference type="EMBL" id="KAK3213963.1"/>
    </source>
</evidence>
<evidence type="ECO:0000256" key="12">
    <source>
        <dbReference type="SAM" id="MobiDB-lite"/>
    </source>
</evidence>
<organism evidence="14 15">
    <name type="scientific">Pseudopithomyces chartarum</name>
    <dbReference type="NCBI Taxonomy" id="1892770"/>
    <lineage>
        <taxon>Eukaryota</taxon>
        <taxon>Fungi</taxon>
        <taxon>Dikarya</taxon>
        <taxon>Ascomycota</taxon>
        <taxon>Pezizomycotina</taxon>
        <taxon>Dothideomycetes</taxon>
        <taxon>Pleosporomycetidae</taxon>
        <taxon>Pleosporales</taxon>
        <taxon>Massarineae</taxon>
        <taxon>Didymosphaeriaceae</taxon>
        <taxon>Pseudopithomyces</taxon>
    </lineage>
</organism>
<keyword evidence="7 11" id="KW-0378">Hydrolase</keyword>
<feature type="region of interest" description="Disordered" evidence="12">
    <location>
        <begin position="34"/>
        <end position="63"/>
    </location>
</feature>
<dbReference type="GO" id="GO:0005737">
    <property type="term" value="C:cytoplasm"/>
    <property type="evidence" value="ECO:0007669"/>
    <property type="project" value="UniProtKB-SubCell"/>
</dbReference>
<dbReference type="PANTHER" id="PTHR16036:SF2">
    <property type="entry name" value="TRNA ENDONUCLEASE ANKZF1"/>
    <property type="match status" value="1"/>
</dbReference>
<feature type="compositionally biased region" description="Low complexity" evidence="12">
    <location>
        <begin position="301"/>
        <end position="312"/>
    </location>
</feature>
<dbReference type="AlphaFoldDB" id="A0AAN6M170"/>
<keyword evidence="8 10" id="KW-0040">ANK repeat</keyword>
<dbReference type="GO" id="GO:0036503">
    <property type="term" value="P:ERAD pathway"/>
    <property type="evidence" value="ECO:0007669"/>
    <property type="project" value="TreeGrafter"/>
</dbReference>
<evidence type="ECO:0000256" key="10">
    <source>
        <dbReference type="PROSITE-ProRule" id="PRU00023"/>
    </source>
</evidence>
<feature type="compositionally biased region" description="Basic and acidic residues" evidence="12">
    <location>
        <begin position="554"/>
        <end position="601"/>
    </location>
</feature>
<dbReference type="EMBL" id="WVTA01000004">
    <property type="protein sequence ID" value="KAK3213963.1"/>
    <property type="molecule type" value="Genomic_DNA"/>
</dbReference>
<keyword evidence="5" id="KW-0677">Repeat</keyword>
<dbReference type="InterPro" id="IPR002110">
    <property type="entry name" value="Ankyrin_rpt"/>
</dbReference>
<dbReference type="InterPro" id="IPR041175">
    <property type="entry name" value="VLRF1/Vms1"/>
</dbReference>
<comment type="caution">
    <text evidence="14">The sequence shown here is derived from an EMBL/GenBank/DDBJ whole genome shotgun (WGS) entry which is preliminary data.</text>
</comment>
<feature type="active site" evidence="11">
    <location>
        <position position="296"/>
    </location>
</feature>
<gene>
    <name evidence="14" type="ORF">GRF29_28g1643292</name>
</gene>
<dbReference type="GO" id="GO:0004519">
    <property type="term" value="F:endonuclease activity"/>
    <property type="evidence" value="ECO:0007669"/>
    <property type="project" value="UniProtKB-KW"/>
</dbReference>
<dbReference type="PROSITE" id="PS50088">
    <property type="entry name" value="ANK_REPEAT"/>
    <property type="match status" value="1"/>
</dbReference>
<keyword evidence="9" id="KW-0175">Coiled coil</keyword>
<feature type="repeat" description="ANK" evidence="10">
    <location>
        <begin position="477"/>
        <end position="510"/>
    </location>
</feature>
<comment type="domain">
    <text evidence="11">The VLRF1 domain mediates binding to the 60S ribosomal subunit.</text>
</comment>
<evidence type="ECO:0000256" key="2">
    <source>
        <dbReference type="ARBA" id="ARBA00009262"/>
    </source>
</evidence>
<feature type="compositionally biased region" description="Acidic residues" evidence="12">
    <location>
        <begin position="125"/>
        <end position="134"/>
    </location>
</feature>
<dbReference type="GO" id="GO:0016787">
    <property type="term" value="F:hydrolase activity"/>
    <property type="evidence" value="ECO:0007669"/>
    <property type="project" value="UniProtKB-KW"/>
</dbReference>
<evidence type="ECO:0000256" key="9">
    <source>
        <dbReference type="ARBA" id="ARBA00023054"/>
    </source>
</evidence>
<sequence>MAQKGEHLLQRPLYVFDLPEELLATLTLKTHPAQTVQNDVPQIPAPENEVPGRSDAEDGSPTKATSCNLCGLSFATVADQRSHVRSDLHQYNSKQKIKGLKPVGEADFEKLIGELDESISGSESSESDEDDELEDGNKPKESTLSALLKKQAKIAEPEFDDFLSKKKQRGAGKPPLLWFTSPLLPDNMSLGVYRAIFTDIEQEEEAHLVESLRRKQIAPALPPKIKAEGGVPLPGTDIGPHYFLCMIGGGHFAAMIIALAPKKGKNHTGLDERSATVVAHKTFHRYTTRRKQGGSQSTSDAARGAAHSAGSSLRRYNESALTNEVRELLTSWKTMIDTADLLFIRATGSTSRKTLFDKYEGQVLRNNDPRNRGFPFTTRRATQKELIRAFVEVTRVKQSTIDETALAALNAPQKEPAAPAPPKPQKAPKPSKEEEEATLHTSQITSLIKRSKVPALLNYLKTNNIPATFKFVPENYHTPTPLHLASSLNSAPVVTALLLKAGADPTLLSDDARTPFSLAGDRATRDAFRLARSELGESAFDWDTAGVTSPISKADLEKREAREKSEKAAEDKVEAERRKAETERLRKESEAEDSKKRDARLGKGRIIGVPEKTGAEKREEDVRGLGPEARARMERERRARAAEERMKRLQGR</sequence>
<protein>
    <recommendedName>
        <fullName evidence="13">VLRF1 domain-containing protein</fullName>
    </recommendedName>
</protein>
<comment type="subcellular location">
    <subcellularLocation>
        <location evidence="1">Cytoplasm</location>
    </subcellularLocation>
</comment>
<evidence type="ECO:0000256" key="11">
    <source>
        <dbReference type="PROSITE-ProRule" id="PRU01389"/>
    </source>
</evidence>
<proteinExistence type="inferred from homology"/>
<feature type="compositionally biased region" description="Pro residues" evidence="12">
    <location>
        <begin position="418"/>
        <end position="427"/>
    </location>
</feature>
<accession>A0AAN6M170</accession>
<evidence type="ECO:0000313" key="15">
    <source>
        <dbReference type="Proteomes" id="UP001280581"/>
    </source>
</evidence>
<feature type="region of interest" description="Disordered" evidence="12">
    <location>
        <begin position="287"/>
        <end position="312"/>
    </location>
</feature>
<feature type="region of interest" description="Disordered" evidence="12">
    <location>
        <begin position="553"/>
        <end position="652"/>
    </location>
</feature>
<dbReference type="InterPro" id="IPR036770">
    <property type="entry name" value="Ankyrin_rpt-contain_sf"/>
</dbReference>
<reference evidence="14 15" key="1">
    <citation type="submission" date="2021-02" db="EMBL/GenBank/DDBJ databases">
        <title>Genome assembly of Pseudopithomyces chartarum.</title>
        <authorList>
            <person name="Jauregui R."/>
            <person name="Singh J."/>
            <person name="Voisey C."/>
        </authorList>
    </citation>
    <scope>NUCLEOTIDE SEQUENCE [LARGE SCALE GENOMIC DNA]</scope>
    <source>
        <strain evidence="14 15">AGR01</strain>
    </source>
</reference>
<dbReference type="Gene3D" id="1.25.40.20">
    <property type="entry name" value="Ankyrin repeat-containing domain"/>
    <property type="match status" value="1"/>
</dbReference>
<dbReference type="PROSITE" id="PS00028">
    <property type="entry name" value="ZINC_FINGER_C2H2_1"/>
    <property type="match status" value="1"/>
</dbReference>
<evidence type="ECO:0000256" key="3">
    <source>
        <dbReference type="ARBA" id="ARBA00022490"/>
    </source>
</evidence>
<feature type="region of interest" description="Disordered" evidence="12">
    <location>
        <begin position="114"/>
        <end position="140"/>
    </location>
</feature>
<comment type="similarity">
    <text evidence="2 11">Belongs to the ANKZF1/VMS1 family.</text>
</comment>
<evidence type="ECO:0000256" key="4">
    <source>
        <dbReference type="ARBA" id="ARBA00022722"/>
    </source>
</evidence>
<evidence type="ECO:0000256" key="8">
    <source>
        <dbReference type="ARBA" id="ARBA00023043"/>
    </source>
</evidence>
<dbReference type="PROSITE" id="PS52044">
    <property type="entry name" value="VLRF1"/>
    <property type="match status" value="1"/>
</dbReference>
<dbReference type="InterPro" id="IPR047139">
    <property type="entry name" value="ANKZ1/VMS1"/>
</dbReference>
<evidence type="ECO:0000256" key="1">
    <source>
        <dbReference type="ARBA" id="ARBA00004496"/>
    </source>
</evidence>
<dbReference type="SUPFAM" id="SSF48403">
    <property type="entry name" value="Ankyrin repeat"/>
    <property type="match status" value="1"/>
</dbReference>
<dbReference type="InterPro" id="IPR013087">
    <property type="entry name" value="Znf_C2H2_type"/>
</dbReference>
<feature type="compositionally biased region" description="Basic and acidic residues" evidence="12">
    <location>
        <begin position="613"/>
        <end position="652"/>
    </location>
</feature>
<name>A0AAN6M170_9PLEO</name>
<evidence type="ECO:0000256" key="7">
    <source>
        <dbReference type="ARBA" id="ARBA00022801"/>
    </source>
</evidence>
<keyword evidence="6 11" id="KW-0255">Endonuclease</keyword>
<feature type="region of interest" description="Disordered" evidence="12">
    <location>
        <begin position="409"/>
        <end position="444"/>
    </location>
</feature>
<dbReference type="Proteomes" id="UP001280581">
    <property type="component" value="Unassembled WGS sequence"/>
</dbReference>
<keyword evidence="4 11" id="KW-0540">Nuclease</keyword>
<keyword evidence="15" id="KW-1185">Reference proteome</keyword>
<evidence type="ECO:0000259" key="13">
    <source>
        <dbReference type="PROSITE" id="PS52044"/>
    </source>
</evidence>
<dbReference type="Pfam" id="PF18826">
    <property type="entry name" value="bVLRF1"/>
    <property type="match status" value="1"/>
</dbReference>
<evidence type="ECO:0000256" key="5">
    <source>
        <dbReference type="ARBA" id="ARBA00022737"/>
    </source>
</evidence>
<keyword evidence="3 11" id="KW-0963">Cytoplasm</keyword>
<evidence type="ECO:0000256" key="6">
    <source>
        <dbReference type="ARBA" id="ARBA00022759"/>
    </source>
</evidence>